<evidence type="ECO:0000256" key="1">
    <source>
        <dbReference type="ARBA" id="ARBA00022614"/>
    </source>
</evidence>
<evidence type="ECO:0000313" key="4">
    <source>
        <dbReference type="Proteomes" id="UP000594342"/>
    </source>
</evidence>
<protein>
    <submittedName>
        <fullName evidence="3">Uncharacterized protein</fullName>
    </submittedName>
</protein>
<comment type="caution">
    <text evidence="3">The sequence shown here is derived from an EMBL/GenBank/DDBJ whole genome shotgun (WGS) entry which is preliminary data.</text>
</comment>
<dbReference type="InterPro" id="IPR032675">
    <property type="entry name" value="LRR_dom_sf"/>
</dbReference>
<organism evidence="3 4">
    <name type="scientific">Yasminevirus sp. GU-2018</name>
    <dbReference type="NCBI Taxonomy" id="2420051"/>
    <lineage>
        <taxon>Viruses</taxon>
        <taxon>Varidnaviria</taxon>
        <taxon>Bamfordvirae</taxon>
        <taxon>Nucleocytoviricota</taxon>
        <taxon>Megaviricetes</taxon>
        <taxon>Imitervirales</taxon>
        <taxon>Mimiviridae</taxon>
        <taxon>Klosneuvirinae</taxon>
        <taxon>Yasminevirus</taxon>
        <taxon>Yasminevirus saudimassiliense</taxon>
    </lineage>
</organism>
<dbReference type="GO" id="GO:0035591">
    <property type="term" value="F:signaling adaptor activity"/>
    <property type="evidence" value="ECO:0007669"/>
    <property type="project" value="TreeGrafter"/>
</dbReference>
<dbReference type="InterPro" id="IPR052574">
    <property type="entry name" value="CDIRP"/>
</dbReference>
<feature type="non-terminal residue" evidence="3">
    <location>
        <position position="1"/>
    </location>
</feature>
<keyword evidence="1" id="KW-0433">Leucine-rich repeat</keyword>
<evidence type="ECO:0000313" key="3">
    <source>
        <dbReference type="EMBL" id="VBB18969.1"/>
    </source>
</evidence>
<dbReference type="SUPFAM" id="SSF52058">
    <property type="entry name" value="L domain-like"/>
    <property type="match status" value="1"/>
</dbReference>
<sequence length="242" mass="26882">VLLSTGLFSEPIMFKIENPINDFREVTLPFGVTNVIASGLGLRSLRGLPEGITDLDVSNNLLDDLDLCPKTVRNFRVSKNRVKTLDQISDVGIRALGVSYNHLTNFKGAPKTLESVVAVSNFLNSLEGLSQEIKFAKLYVSYNKLESMEHSPIADILDCSCNLLKNFDHIKEGVRELIISNNPFDVIDLRSCPRSVELLRCSSCNVKSLANYPPKLKVLEALKNQIGDFSSVRCDTIEVFCD</sequence>
<dbReference type="EMBL" id="UPSH01000001">
    <property type="protein sequence ID" value="VBB18969.1"/>
    <property type="molecule type" value="Genomic_DNA"/>
</dbReference>
<dbReference type="PANTHER" id="PTHR47566:SF1">
    <property type="entry name" value="PROTEIN NUD1"/>
    <property type="match status" value="1"/>
</dbReference>
<reference evidence="3 4" key="1">
    <citation type="submission" date="2018-10" db="EMBL/GenBank/DDBJ databases">
        <authorList>
            <consortium name="IHU Genomes"/>
        </authorList>
    </citation>
    <scope>NUCLEOTIDE SEQUENCE [LARGE SCALE GENOMIC DNA]</scope>
    <source>
        <strain evidence="3 4">A1</strain>
    </source>
</reference>
<accession>A0A5K0UA48</accession>
<keyword evidence="4" id="KW-1185">Reference proteome</keyword>
<dbReference type="Proteomes" id="UP000594342">
    <property type="component" value="Unassembled WGS sequence"/>
</dbReference>
<evidence type="ECO:0000256" key="2">
    <source>
        <dbReference type="ARBA" id="ARBA00022737"/>
    </source>
</evidence>
<dbReference type="Gene3D" id="3.80.10.10">
    <property type="entry name" value="Ribonuclease Inhibitor"/>
    <property type="match status" value="1"/>
</dbReference>
<dbReference type="PANTHER" id="PTHR47566">
    <property type="match status" value="1"/>
</dbReference>
<keyword evidence="2" id="KW-0677">Repeat</keyword>
<gene>
    <name evidence="3" type="ORF">YASMINEVIRUS_1501</name>
</gene>
<name>A0A5K0UA48_9VIRU</name>
<proteinExistence type="predicted"/>